<dbReference type="EMBL" id="JAGGKT010000002">
    <property type="protein sequence ID" value="MBP1930821.1"/>
    <property type="molecule type" value="Genomic_DNA"/>
</dbReference>
<dbReference type="CDD" id="cd00761">
    <property type="entry name" value="Glyco_tranf_GTA_type"/>
    <property type="match status" value="1"/>
</dbReference>
<dbReference type="SUPFAM" id="SSF53448">
    <property type="entry name" value="Nucleotide-diphospho-sugar transferases"/>
    <property type="match status" value="1"/>
</dbReference>
<gene>
    <name evidence="3" type="ORF">J2Z37_000818</name>
</gene>
<dbReference type="InterPro" id="IPR001173">
    <property type="entry name" value="Glyco_trans_2-like"/>
</dbReference>
<accession>A0ABS4GKM4</accession>
<dbReference type="PANTHER" id="PTHR22916">
    <property type="entry name" value="GLYCOSYLTRANSFERASE"/>
    <property type="match status" value="1"/>
</dbReference>
<evidence type="ECO:0000313" key="4">
    <source>
        <dbReference type="Proteomes" id="UP001519343"/>
    </source>
</evidence>
<dbReference type="Gene3D" id="3.90.550.10">
    <property type="entry name" value="Spore Coat Polysaccharide Biosynthesis Protein SpsA, Chain A"/>
    <property type="match status" value="1"/>
</dbReference>
<dbReference type="RefSeq" id="WP_209808943.1">
    <property type="nucleotide sequence ID" value="NZ_JAGGKT010000002.1"/>
</dbReference>
<reference evidence="3 4" key="1">
    <citation type="submission" date="2021-03" db="EMBL/GenBank/DDBJ databases">
        <title>Genomic Encyclopedia of Type Strains, Phase IV (KMG-IV): sequencing the most valuable type-strain genomes for metagenomic binning, comparative biology and taxonomic classification.</title>
        <authorList>
            <person name="Goeker M."/>
        </authorList>
    </citation>
    <scope>NUCLEOTIDE SEQUENCE [LARGE SCALE GENOMIC DNA]</scope>
    <source>
        <strain evidence="3 4">DSM 24738</strain>
    </source>
</reference>
<name>A0ABS4GKM4_9BACL</name>
<evidence type="ECO:0000259" key="2">
    <source>
        <dbReference type="Pfam" id="PF00535"/>
    </source>
</evidence>
<feature type="domain" description="Glycosyltransferase 2-like" evidence="2">
    <location>
        <begin position="6"/>
        <end position="176"/>
    </location>
</feature>
<dbReference type="PANTHER" id="PTHR22916:SF3">
    <property type="entry name" value="UDP-GLCNAC:BETAGAL BETA-1,3-N-ACETYLGLUCOSAMINYLTRANSFERASE-LIKE PROTEIN 1"/>
    <property type="match status" value="1"/>
</dbReference>
<sequence length="386" mass="45396">MLPKVSILIPTRNRPIWFEQALNSVLNQTYKNIEIIICDNSDDDRTREIVERSKKNHPFQIKYIKNAKNIGPIANQQKCLELATGEYINYLMDDDLFAPTKIEKMIDCFLHNKDIVLVTSSRQILDKNEQPREIYRSFHENKLIDGIKLGNQILRRGQNFIGEPSTVLFRKKALKEPFGVFKGVRAEYSVDLATWLNLLSRGKAVYLVETLSYFRKHSSQLSKHPLGKIFRTIDWLNLIKHASQKGFLKGTKGRMQDQKKEKLSKLQLDLSQYQLNRILHNQSMKHTFRRLGELQDALPPPHSRRMNRKARENLWRLQAKLGLEKQNISQVRGILRRLESHFKSILQTQAQSLGKDERKKVRKLLENKRQVNLEQMFKMLRKMNRS</sequence>
<organism evidence="3 4">
    <name type="scientific">Ammoniphilus resinae</name>
    <dbReference type="NCBI Taxonomy" id="861532"/>
    <lineage>
        <taxon>Bacteria</taxon>
        <taxon>Bacillati</taxon>
        <taxon>Bacillota</taxon>
        <taxon>Bacilli</taxon>
        <taxon>Bacillales</taxon>
        <taxon>Paenibacillaceae</taxon>
        <taxon>Aneurinibacillus group</taxon>
        <taxon>Ammoniphilus</taxon>
    </lineage>
</organism>
<keyword evidence="4" id="KW-1185">Reference proteome</keyword>
<evidence type="ECO:0000313" key="3">
    <source>
        <dbReference type="EMBL" id="MBP1930821.1"/>
    </source>
</evidence>
<proteinExistence type="inferred from homology"/>
<protein>
    <submittedName>
        <fullName evidence="3">Glycosyltransferase involved in cell wall biosynthesis</fullName>
    </submittedName>
</protein>
<evidence type="ECO:0000256" key="1">
    <source>
        <dbReference type="ARBA" id="ARBA00006739"/>
    </source>
</evidence>
<dbReference type="Proteomes" id="UP001519343">
    <property type="component" value="Unassembled WGS sequence"/>
</dbReference>
<comment type="caution">
    <text evidence="3">The sequence shown here is derived from an EMBL/GenBank/DDBJ whole genome shotgun (WGS) entry which is preliminary data.</text>
</comment>
<dbReference type="InterPro" id="IPR029044">
    <property type="entry name" value="Nucleotide-diphossugar_trans"/>
</dbReference>
<comment type="similarity">
    <text evidence="1">Belongs to the glycosyltransferase 2 family.</text>
</comment>
<dbReference type="Pfam" id="PF00535">
    <property type="entry name" value="Glycos_transf_2"/>
    <property type="match status" value="1"/>
</dbReference>